<proteinExistence type="predicted"/>
<dbReference type="NCBIfam" id="TIGR00003">
    <property type="entry name" value="copper ion binding protein"/>
    <property type="match status" value="1"/>
</dbReference>
<evidence type="ECO:0000256" key="2">
    <source>
        <dbReference type="ARBA" id="ARBA00015313"/>
    </source>
</evidence>
<sequence>MQTILDVKGMTCGHCKASVEGALTELTGVNSAKVDLNTGKVEVNYQEEKVSVDELKEAVEEQGYDVM</sequence>
<evidence type="ECO:0000256" key="4">
    <source>
        <dbReference type="ARBA" id="ARBA00022723"/>
    </source>
</evidence>
<evidence type="ECO:0000256" key="3">
    <source>
        <dbReference type="ARBA" id="ARBA00022490"/>
    </source>
</evidence>
<evidence type="ECO:0000256" key="1">
    <source>
        <dbReference type="ARBA" id="ARBA00004496"/>
    </source>
</evidence>
<evidence type="ECO:0000313" key="9">
    <source>
        <dbReference type="Proteomes" id="UP001595882"/>
    </source>
</evidence>
<keyword evidence="5" id="KW-0186">Copper</keyword>
<dbReference type="InterPro" id="IPR017969">
    <property type="entry name" value="Heavy-metal-associated_CS"/>
</dbReference>
<dbReference type="SUPFAM" id="SSF55008">
    <property type="entry name" value="HMA, heavy metal-associated domain"/>
    <property type="match status" value="1"/>
</dbReference>
<keyword evidence="9" id="KW-1185">Reference proteome</keyword>
<evidence type="ECO:0000259" key="7">
    <source>
        <dbReference type="PROSITE" id="PS50846"/>
    </source>
</evidence>
<accession>A0ABV8WWP5</accession>
<dbReference type="RefSeq" id="WP_390252682.1">
    <property type="nucleotide sequence ID" value="NZ_JBHSDT010000008.1"/>
</dbReference>
<dbReference type="PRINTS" id="PR00942">
    <property type="entry name" value="CUATPASEI"/>
</dbReference>
<keyword evidence="3" id="KW-0963">Cytoplasm</keyword>
<gene>
    <name evidence="8" type="primary">copZ</name>
    <name evidence="8" type="ORF">ACFOY7_13810</name>
</gene>
<name>A0ABV8WWP5_9BACI</name>
<dbReference type="InterPro" id="IPR006122">
    <property type="entry name" value="HMA_Cu_ion-bd"/>
</dbReference>
<keyword evidence="4" id="KW-0479">Metal-binding</keyword>
<protein>
    <recommendedName>
        <fullName evidence="2">Copper chaperone CopZ</fullName>
    </recommendedName>
</protein>
<dbReference type="Pfam" id="PF00403">
    <property type="entry name" value="HMA"/>
    <property type="match status" value="1"/>
</dbReference>
<evidence type="ECO:0000256" key="6">
    <source>
        <dbReference type="ARBA" id="ARBA00023186"/>
    </source>
</evidence>
<dbReference type="InterPro" id="IPR036163">
    <property type="entry name" value="HMA_dom_sf"/>
</dbReference>
<dbReference type="PROSITE" id="PS01047">
    <property type="entry name" value="HMA_1"/>
    <property type="match status" value="1"/>
</dbReference>
<keyword evidence="6" id="KW-0143">Chaperone</keyword>
<organism evidence="8 9">
    <name type="scientific">Gracilibacillus xinjiangensis</name>
    <dbReference type="NCBI Taxonomy" id="1193282"/>
    <lineage>
        <taxon>Bacteria</taxon>
        <taxon>Bacillati</taxon>
        <taxon>Bacillota</taxon>
        <taxon>Bacilli</taxon>
        <taxon>Bacillales</taxon>
        <taxon>Bacillaceae</taxon>
        <taxon>Gracilibacillus</taxon>
    </lineage>
</organism>
<comment type="caution">
    <text evidence="8">The sequence shown here is derived from an EMBL/GenBank/DDBJ whole genome shotgun (WGS) entry which is preliminary data.</text>
</comment>
<dbReference type="InterPro" id="IPR006121">
    <property type="entry name" value="HMA_dom"/>
</dbReference>
<dbReference type="Proteomes" id="UP001595882">
    <property type="component" value="Unassembled WGS sequence"/>
</dbReference>
<dbReference type="EMBL" id="JBHSDT010000008">
    <property type="protein sequence ID" value="MFC4404145.1"/>
    <property type="molecule type" value="Genomic_DNA"/>
</dbReference>
<dbReference type="InterPro" id="IPR049740">
    <property type="entry name" value="CopZ"/>
</dbReference>
<evidence type="ECO:0000256" key="5">
    <source>
        <dbReference type="ARBA" id="ARBA00023008"/>
    </source>
</evidence>
<dbReference type="PANTHER" id="PTHR46594:SF4">
    <property type="entry name" value="P-TYPE CATION-TRANSPORTING ATPASE"/>
    <property type="match status" value="1"/>
</dbReference>
<feature type="domain" description="HMA" evidence="7">
    <location>
        <begin position="1"/>
        <end position="67"/>
    </location>
</feature>
<evidence type="ECO:0000313" key="8">
    <source>
        <dbReference type="EMBL" id="MFC4404145.1"/>
    </source>
</evidence>
<dbReference type="PANTHER" id="PTHR46594">
    <property type="entry name" value="P-TYPE CATION-TRANSPORTING ATPASE"/>
    <property type="match status" value="1"/>
</dbReference>
<dbReference type="NCBIfam" id="NF033795">
    <property type="entry name" value="chaper_CopZ_Bs"/>
    <property type="match status" value="1"/>
</dbReference>
<dbReference type="PROSITE" id="PS50846">
    <property type="entry name" value="HMA_2"/>
    <property type="match status" value="1"/>
</dbReference>
<dbReference type="Gene3D" id="3.30.70.100">
    <property type="match status" value="1"/>
</dbReference>
<comment type="subcellular location">
    <subcellularLocation>
        <location evidence="1">Cytoplasm</location>
    </subcellularLocation>
</comment>
<reference evidence="9" key="1">
    <citation type="journal article" date="2019" name="Int. J. Syst. Evol. Microbiol.">
        <title>The Global Catalogue of Microorganisms (GCM) 10K type strain sequencing project: providing services to taxonomists for standard genome sequencing and annotation.</title>
        <authorList>
            <consortium name="The Broad Institute Genomics Platform"/>
            <consortium name="The Broad Institute Genome Sequencing Center for Infectious Disease"/>
            <person name="Wu L."/>
            <person name="Ma J."/>
        </authorList>
    </citation>
    <scope>NUCLEOTIDE SEQUENCE [LARGE SCALE GENOMIC DNA]</scope>
    <source>
        <strain evidence="9">CCUG 37865</strain>
    </source>
</reference>
<dbReference type="CDD" id="cd00371">
    <property type="entry name" value="HMA"/>
    <property type="match status" value="1"/>
</dbReference>